<evidence type="ECO:0000256" key="1">
    <source>
        <dbReference type="ARBA" id="ARBA00022670"/>
    </source>
</evidence>
<organism evidence="8 9">
    <name type="scientific">Ornithorhynchus anatinus</name>
    <name type="common">Duckbill platypus</name>
    <dbReference type="NCBI Taxonomy" id="9258"/>
    <lineage>
        <taxon>Eukaryota</taxon>
        <taxon>Metazoa</taxon>
        <taxon>Chordata</taxon>
        <taxon>Craniata</taxon>
        <taxon>Vertebrata</taxon>
        <taxon>Euteleostomi</taxon>
        <taxon>Mammalia</taxon>
        <taxon>Monotremata</taxon>
        <taxon>Ornithorhynchidae</taxon>
        <taxon>Ornithorhynchus</taxon>
    </lineage>
</organism>
<dbReference type="PANTHER" id="PTHR24271:SF81">
    <property type="entry name" value="GRANZYME B"/>
    <property type="match status" value="1"/>
</dbReference>
<evidence type="ECO:0000256" key="5">
    <source>
        <dbReference type="ARBA" id="ARBA00023145"/>
    </source>
</evidence>
<keyword evidence="9" id="KW-1185">Reference proteome</keyword>
<dbReference type="InParanoid" id="A0A6I8PL79"/>
<dbReference type="Bgee" id="ENSOANG00000039776">
    <property type="expression patterns" value="Expressed in liver and 5 other cell types or tissues"/>
</dbReference>
<evidence type="ECO:0000256" key="6">
    <source>
        <dbReference type="ARBA" id="ARBA00023157"/>
    </source>
</evidence>
<dbReference type="AlphaFoldDB" id="A0A6I8PL79"/>
<evidence type="ECO:0000256" key="4">
    <source>
        <dbReference type="ARBA" id="ARBA00022825"/>
    </source>
</evidence>
<dbReference type="GO" id="GO:0004252">
    <property type="term" value="F:serine-type endopeptidase activity"/>
    <property type="evidence" value="ECO:0000318"/>
    <property type="project" value="GO_Central"/>
</dbReference>
<keyword evidence="5" id="KW-0865">Zymogen</keyword>
<dbReference type="OMA" id="ASTXLER"/>
<dbReference type="PROSITE" id="PS00135">
    <property type="entry name" value="TRYPSIN_SER"/>
    <property type="match status" value="1"/>
</dbReference>
<dbReference type="GO" id="GO:0005615">
    <property type="term" value="C:extracellular space"/>
    <property type="evidence" value="ECO:0000318"/>
    <property type="project" value="GO_Central"/>
</dbReference>
<protein>
    <recommendedName>
        <fullName evidence="7">Peptidase S1 domain-containing protein</fullName>
    </recommendedName>
</protein>
<evidence type="ECO:0000259" key="7">
    <source>
        <dbReference type="PROSITE" id="PS50240"/>
    </source>
</evidence>
<accession>A0A6I8PL79</accession>
<keyword evidence="4" id="KW-0720">Serine protease</keyword>
<evidence type="ECO:0000313" key="9">
    <source>
        <dbReference type="Proteomes" id="UP000002279"/>
    </source>
</evidence>
<dbReference type="PROSITE" id="PS50240">
    <property type="entry name" value="TRYPSIN_DOM"/>
    <property type="match status" value="1"/>
</dbReference>
<dbReference type="GO" id="GO:0051604">
    <property type="term" value="P:protein maturation"/>
    <property type="evidence" value="ECO:0000318"/>
    <property type="project" value="GO_Central"/>
</dbReference>
<dbReference type="InterPro" id="IPR001254">
    <property type="entry name" value="Trypsin_dom"/>
</dbReference>
<dbReference type="Pfam" id="PF00089">
    <property type="entry name" value="Trypsin"/>
    <property type="match status" value="1"/>
</dbReference>
<reference evidence="8" key="1">
    <citation type="submission" date="2025-08" db="UniProtKB">
        <authorList>
            <consortium name="Ensembl"/>
        </authorList>
    </citation>
    <scope>IDENTIFICATION</scope>
    <source>
        <strain evidence="8">Glennie</strain>
    </source>
</reference>
<dbReference type="GO" id="GO:0006508">
    <property type="term" value="P:proteolysis"/>
    <property type="evidence" value="ECO:0007669"/>
    <property type="project" value="UniProtKB-KW"/>
</dbReference>
<dbReference type="PANTHER" id="PTHR24271">
    <property type="entry name" value="KALLIKREIN-RELATED"/>
    <property type="match status" value="1"/>
</dbReference>
<dbReference type="SUPFAM" id="SSF50494">
    <property type="entry name" value="Trypsin-like serine proteases"/>
    <property type="match status" value="1"/>
</dbReference>
<sequence length="134" mass="14731">MLLKLAHAANMTKEVNVIRLPRGLTGVKPGATCSVAGWGRTEVNGQGSSTLQQLQLDVLQTCYIFSGFHSCYQLCVGDPESYKSSYKGDSGGPLVCGKRAQGILSYVKWGGKPPNVFTRISFYLHWIKKILENY</sequence>
<dbReference type="FunFam" id="2.40.10.10:FF:000014">
    <property type="entry name" value="Complement factor D"/>
    <property type="match status" value="1"/>
</dbReference>
<dbReference type="InterPro" id="IPR043504">
    <property type="entry name" value="Peptidase_S1_PA_chymotrypsin"/>
</dbReference>
<proteinExistence type="predicted"/>
<keyword evidence="2" id="KW-0732">Signal</keyword>
<evidence type="ECO:0000256" key="3">
    <source>
        <dbReference type="ARBA" id="ARBA00022801"/>
    </source>
</evidence>
<dbReference type="SMART" id="SM00020">
    <property type="entry name" value="Tryp_SPc"/>
    <property type="match status" value="1"/>
</dbReference>
<keyword evidence="3" id="KW-0378">Hydrolase</keyword>
<evidence type="ECO:0000313" key="8">
    <source>
        <dbReference type="Ensembl" id="ENSOANP00000052514.1"/>
    </source>
</evidence>
<reference evidence="8" key="2">
    <citation type="submission" date="2025-09" db="UniProtKB">
        <authorList>
            <consortium name="Ensembl"/>
        </authorList>
    </citation>
    <scope>IDENTIFICATION</scope>
    <source>
        <strain evidence="8">Glennie</strain>
    </source>
</reference>
<keyword evidence="1" id="KW-0645">Protease</keyword>
<name>A0A6I8PL79_ORNAN</name>
<dbReference type="Proteomes" id="UP000002279">
    <property type="component" value="Unplaced"/>
</dbReference>
<dbReference type="Ensembl" id="ENSOANT00000049355.1">
    <property type="protein sequence ID" value="ENSOANP00000052514.1"/>
    <property type="gene ID" value="ENSOANG00000039776.1"/>
</dbReference>
<feature type="domain" description="Peptidase S1" evidence="7">
    <location>
        <begin position="1"/>
        <end position="132"/>
    </location>
</feature>
<evidence type="ECO:0000256" key="2">
    <source>
        <dbReference type="ARBA" id="ARBA00022729"/>
    </source>
</evidence>
<dbReference type="InterPro" id="IPR033116">
    <property type="entry name" value="TRYPSIN_SER"/>
</dbReference>
<dbReference type="InterPro" id="IPR009003">
    <property type="entry name" value="Peptidase_S1_PA"/>
</dbReference>
<dbReference type="Gene3D" id="2.40.10.10">
    <property type="entry name" value="Trypsin-like serine proteases"/>
    <property type="match status" value="2"/>
</dbReference>
<dbReference type="GeneTree" id="ENSGT01030000234551"/>
<keyword evidence="6" id="KW-1015">Disulfide bond</keyword>